<organism evidence="2 3">
    <name type="scientific">Leptotrombidium deliense</name>
    <dbReference type="NCBI Taxonomy" id="299467"/>
    <lineage>
        <taxon>Eukaryota</taxon>
        <taxon>Metazoa</taxon>
        <taxon>Ecdysozoa</taxon>
        <taxon>Arthropoda</taxon>
        <taxon>Chelicerata</taxon>
        <taxon>Arachnida</taxon>
        <taxon>Acari</taxon>
        <taxon>Acariformes</taxon>
        <taxon>Trombidiformes</taxon>
        <taxon>Prostigmata</taxon>
        <taxon>Anystina</taxon>
        <taxon>Parasitengona</taxon>
        <taxon>Trombiculoidea</taxon>
        <taxon>Trombiculidae</taxon>
        <taxon>Leptotrombidium</taxon>
    </lineage>
</organism>
<dbReference type="Proteomes" id="UP000288716">
    <property type="component" value="Unassembled WGS sequence"/>
</dbReference>
<dbReference type="InterPro" id="IPR000210">
    <property type="entry name" value="BTB/POZ_dom"/>
</dbReference>
<gene>
    <name evidence="2" type="ORF">B4U80_13798</name>
</gene>
<dbReference type="SMART" id="SM00225">
    <property type="entry name" value="BTB"/>
    <property type="match status" value="1"/>
</dbReference>
<proteinExistence type="predicted"/>
<accession>A0A443SDP1</accession>
<dbReference type="SUPFAM" id="SSF54695">
    <property type="entry name" value="POZ domain"/>
    <property type="match status" value="1"/>
</dbReference>
<dbReference type="InterPro" id="IPR011333">
    <property type="entry name" value="SKP1/BTB/POZ_sf"/>
</dbReference>
<dbReference type="Gene3D" id="3.30.710.10">
    <property type="entry name" value="Potassium Channel Kv1.1, Chain A"/>
    <property type="match status" value="1"/>
</dbReference>
<feature type="domain" description="BTB" evidence="1">
    <location>
        <begin position="54"/>
        <end position="87"/>
    </location>
</feature>
<keyword evidence="3" id="KW-1185">Reference proteome</keyword>
<comment type="caution">
    <text evidence="2">The sequence shown here is derived from an EMBL/GenBank/DDBJ whole genome shotgun (WGS) entry which is preliminary data.</text>
</comment>
<dbReference type="AlphaFoldDB" id="A0A443SDP1"/>
<evidence type="ECO:0000313" key="3">
    <source>
        <dbReference type="Proteomes" id="UP000288716"/>
    </source>
</evidence>
<protein>
    <recommendedName>
        <fullName evidence="1">BTB domain-containing protein</fullName>
    </recommendedName>
</protein>
<dbReference type="VEuPathDB" id="VectorBase:LDEU006412"/>
<dbReference type="EMBL" id="NCKV01003512">
    <property type="protein sequence ID" value="RWS25628.1"/>
    <property type="molecule type" value="Genomic_DNA"/>
</dbReference>
<reference evidence="2 3" key="1">
    <citation type="journal article" date="2018" name="Gigascience">
        <title>Genomes of trombidid mites reveal novel predicted allergens and laterally-transferred genes associated with secondary metabolism.</title>
        <authorList>
            <person name="Dong X."/>
            <person name="Chaisiri K."/>
            <person name="Xia D."/>
            <person name="Armstrong S.D."/>
            <person name="Fang Y."/>
            <person name="Donnelly M.J."/>
            <person name="Kadowaki T."/>
            <person name="McGarry J.W."/>
            <person name="Darby A.C."/>
            <person name="Makepeace B.L."/>
        </authorList>
    </citation>
    <scope>NUCLEOTIDE SEQUENCE [LARGE SCALE GENOMIC DNA]</scope>
    <source>
        <strain evidence="2">UoL-UT</strain>
    </source>
</reference>
<dbReference type="PROSITE" id="PS50097">
    <property type="entry name" value="BTB"/>
    <property type="match status" value="1"/>
</dbReference>
<evidence type="ECO:0000313" key="2">
    <source>
        <dbReference type="EMBL" id="RWS25628.1"/>
    </source>
</evidence>
<sequence length="210" mass="23963">MARFIAREKIACYEYYSYIIPRMSSFTANKFISEEHRVTYFDKLNQLLSSSTYCDVVIHCKDGYVEANRLVLATFSTFLDDVFKRNFSMNTFHATAANATATAVETPFHEDANETGCSEPSSSKTKNEASVISLPNVYMKDAKCLLQVVNNISTTLELYSDDVNGLDIVAKKLKIQLVMSVMAENVYKIYAVPKKLQQYYEHLIKNRTYD</sequence>
<name>A0A443SDP1_9ACAR</name>
<dbReference type="Pfam" id="PF00651">
    <property type="entry name" value="BTB"/>
    <property type="match status" value="1"/>
</dbReference>
<evidence type="ECO:0000259" key="1">
    <source>
        <dbReference type="PROSITE" id="PS50097"/>
    </source>
</evidence>